<dbReference type="Pfam" id="PF00226">
    <property type="entry name" value="DnaJ"/>
    <property type="match status" value="1"/>
</dbReference>
<evidence type="ECO:0000256" key="1">
    <source>
        <dbReference type="ARBA" id="ARBA00023186"/>
    </source>
</evidence>
<reference evidence="8" key="1">
    <citation type="submission" date="2018-10" db="EMBL/GenBank/DDBJ databases">
        <title>Transcriptome assembly of Aceria tosichella (Wheat curl mite) Type 2.</title>
        <authorList>
            <person name="Scully E.D."/>
            <person name="Geib S.M."/>
            <person name="Palmer N.A."/>
            <person name="Gupta A.K."/>
            <person name="Sarath G."/>
            <person name="Tatineni S."/>
        </authorList>
    </citation>
    <scope>NUCLEOTIDE SEQUENCE</scope>
    <source>
        <strain evidence="8">LincolnNE</strain>
    </source>
</reference>
<organism evidence="8">
    <name type="scientific">Aceria tosichella</name>
    <name type="common">wheat curl mite</name>
    <dbReference type="NCBI Taxonomy" id="561515"/>
    <lineage>
        <taxon>Eukaryota</taxon>
        <taxon>Metazoa</taxon>
        <taxon>Ecdysozoa</taxon>
        <taxon>Arthropoda</taxon>
        <taxon>Chelicerata</taxon>
        <taxon>Arachnida</taxon>
        <taxon>Acari</taxon>
        <taxon>Acariformes</taxon>
        <taxon>Trombidiformes</taxon>
        <taxon>Prostigmata</taxon>
        <taxon>Eupodina</taxon>
        <taxon>Eriophyoidea</taxon>
        <taxon>Eriophyidae</taxon>
        <taxon>Eriophyinae</taxon>
        <taxon>Aceriini</taxon>
        <taxon>Aceria</taxon>
    </lineage>
</organism>
<dbReference type="PANTHER" id="PTHR44360:SF1">
    <property type="entry name" value="DNAJ HOMOLOG SUBFAMILY B MEMBER 9"/>
    <property type="match status" value="1"/>
</dbReference>
<evidence type="ECO:0000256" key="5">
    <source>
        <dbReference type="ARBA" id="ARBA00046365"/>
    </source>
</evidence>
<proteinExistence type="predicted"/>
<evidence type="ECO:0000259" key="7">
    <source>
        <dbReference type="PROSITE" id="PS50076"/>
    </source>
</evidence>
<feature type="domain" description="J" evidence="7">
    <location>
        <begin position="58"/>
        <end position="122"/>
    </location>
</feature>
<comment type="subunit">
    <text evidence="5">Interacts with HSPA5/BiP; interaction is direct. Interacts with ERN1/IRE1 (via the luminal region). Interacts with DERL1.</text>
</comment>
<evidence type="ECO:0000313" key="8">
    <source>
        <dbReference type="EMBL" id="MDE49281.1"/>
    </source>
</evidence>
<dbReference type="InterPro" id="IPR001623">
    <property type="entry name" value="DnaJ_domain"/>
</dbReference>
<sequence length="289" mass="33922">MLTNQLLSYYNHLLAASIMYLTMVEPLKDIANTLSSHMERDHDYLSNLVLADSSHDQDYYETLGVKKDATKQEIHRAFRQLAKKYHPDKNKDKSASDEFIKVFKAYETLSDEKKRKEYDERTNGYQHGSTNTWSSSSSSNMNDFDINEFFKQYEEQFMRHAQYHQDHHANNHYQHHYNQGQYPNHQEFKFHGINLDDLFHDIDEDEFSSFGRMFNAHGHNHNHLHPAMDGHFGDGDTFFGSHFPSQLHDSIHQYQHQQNIYGGHQARSYSCQTIKKNVGGMIMTQTSCS</sequence>
<dbReference type="InterPro" id="IPR018253">
    <property type="entry name" value="DnaJ_domain_CS"/>
</dbReference>
<accession>A0A6G1SGD6</accession>
<dbReference type="GO" id="GO:0036503">
    <property type="term" value="P:ERAD pathway"/>
    <property type="evidence" value="ECO:0007669"/>
    <property type="project" value="TreeGrafter"/>
</dbReference>
<evidence type="ECO:0000256" key="2">
    <source>
        <dbReference type="ARBA" id="ARBA00040158"/>
    </source>
</evidence>
<dbReference type="InterPro" id="IPR051948">
    <property type="entry name" value="Hsp70_co-chaperone_J-domain"/>
</dbReference>
<dbReference type="AlphaFoldDB" id="A0A6G1SGD6"/>
<protein>
    <recommendedName>
        <fullName evidence="2">DnaJ homolog subfamily B member 9</fullName>
    </recommendedName>
    <alternativeName>
        <fullName evidence="3">Endoplasmic reticulum DNA J domain-containing protein 4</fullName>
    </alternativeName>
</protein>
<name>A0A6G1SGD6_9ACAR</name>
<dbReference type="EMBL" id="GGYP01004510">
    <property type="protein sequence ID" value="MDE49281.1"/>
    <property type="molecule type" value="Transcribed_RNA"/>
</dbReference>
<dbReference type="PROSITE" id="PS00636">
    <property type="entry name" value="DNAJ_1"/>
    <property type="match status" value="1"/>
</dbReference>
<evidence type="ECO:0000256" key="3">
    <source>
        <dbReference type="ARBA" id="ARBA00041533"/>
    </source>
</evidence>
<dbReference type="GO" id="GO:0051087">
    <property type="term" value="F:protein-folding chaperone binding"/>
    <property type="evidence" value="ECO:0007669"/>
    <property type="project" value="TreeGrafter"/>
</dbReference>
<dbReference type="SUPFAM" id="SSF46565">
    <property type="entry name" value="Chaperone J-domain"/>
    <property type="match status" value="1"/>
</dbReference>
<dbReference type="SMART" id="SM00271">
    <property type="entry name" value="DnaJ"/>
    <property type="match status" value="1"/>
</dbReference>
<gene>
    <name evidence="8" type="primary">DNAJB9</name>
    <name evidence="8" type="ORF">g.21167</name>
</gene>
<dbReference type="Gene3D" id="1.10.287.110">
    <property type="entry name" value="DnaJ domain"/>
    <property type="match status" value="1"/>
</dbReference>
<dbReference type="PROSITE" id="PS50076">
    <property type="entry name" value="DNAJ_2"/>
    <property type="match status" value="1"/>
</dbReference>
<dbReference type="GO" id="GO:0005783">
    <property type="term" value="C:endoplasmic reticulum"/>
    <property type="evidence" value="ECO:0007669"/>
    <property type="project" value="TreeGrafter"/>
</dbReference>
<keyword evidence="1" id="KW-0143">Chaperone</keyword>
<dbReference type="GO" id="GO:0051787">
    <property type="term" value="F:misfolded protein binding"/>
    <property type="evidence" value="ECO:0007669"/>
    <property type="project" value="TreeGrafter"/>
</dbReference>
<dbReference type="CDD" id="cd06257">
    <property type="entry name" value="DnaJ"/>
    <property type="match status" value="1"/>
</dbReference>
<feature type="compositionally biased region" description="Polar residues" evidence="6">
    <location>
        <begin position="123"/>
        <end position="133"/>
    </location>
</feature>
<dbReference type="InterPro" id="IPR036869">
    <property type="entry name" value="J_dom_sf"/>
</dbReference>
<feature type="region of interest" description="Disordered" evidence="6">
    <location>
        <begin position="117"/>
        <end position="137"/>
    </location>
</feature>
<dbReference type="PRINTS" id="PR00625">
    <property type="entry name" value="JDOMAIN"/>
</dbReference>
<comment type="function">
    <text evidence="4">Co-chaperone for Hsp70 protein HSPA5/BiP that acts as a key repressor of the ERN1/IRE1-mediated unfolded protein response (UPR). J domain-containing co-chaperones stimulate the ATPase activity of Hsp70 proteins and are required for efficient substrate recognition by Hsp70 proteins. In the unstressed endoplasmic reticulum, interacts with the luminal region of ERN1/IRE1 and selectively recruits HSPA5/BiP: HSPA5/BiP disrupts the dimerization of the active ERN1/IRE1 luminal region, thereby inactivating ERN1/IRE1. Also involved in endoplasmic reticulum-associated degradation (ERAD) of misfolded proteins. Required for survival of B-cell progenitors and normal antibody production.</text>
</comment>
<evidence type="ECO:0000256" key="6">
    <source>
        <dbReference type="SAM" id="MobiDB-lite"/>
    </source>
</evidence>
<evidence type="ECO:0000256" key="4">
    <source>
        <dbReference type="ARBA" id="ARBA00045428"/>
    </source>
</evidence>
<dbReference type="PANTHER" id="PTHR44360">
    <property type="entry name" value="DNAJ HOMOLOG SUBFAMILY B MEMBER 9"/>
    <property type="match status" value="1"/>
</dbReference>